<evidence type="ECO:0000256" key="1">
    <source>
        <dbReference type="SAM" id="Phobius"/>
    </source>
</evidence>
<accession>A0A834ZT52</accession>
<feature type="transmembrane region" description="Helical" evidence="1">
    <location>
        <begin position="236"/>
        <end position="256"/>
    </location>
</feature>
<dbReference type="OrthoDB" id="733635at2759"/>
<keyword evidence="3" id="KW-1185">Reference proteome</keyword>
<gene>
    <name evidence="2" type="ORF">HHK36_000963</name>
</gene>
<dbReference type="EMBL" id="JABCRI010000001">
    <property type="protein sequence ID" value="KAF8412991.1"/>
    <property type="molecule type" value="Genomic_DNA"/>
</dbReference>
<dbReference type="AlphaFoldDB" id="A0A834ZT52"/>
<keyword evidence="1" id="KW-0812">Transmembrane</keyword>
<feature type="transmembrane region" description="Helical" evidence="1">
    <location>
        <begin position="268"/>
        <end position="296"/>
    </location>
</feature>
<sequence>MFVGNSRSWREAHRSSGEQEMLMPKVSAEMKGREGLRKEALWKAIGESFRFRLCTIFLSSRMIWSVVEEHDYLSVVACISQLQTDRYSSHSKLLKFQSWNRMSFLTQSPSSRVNITGLRVRPLSSSRVKITALQVHPQPSSRVNITGLQVLPWGLGPLKTSRSLNECISLPHHIKQVPICCTKLPPCEPSPVTYGPTEDSVGRYQTGSDNIYKAMILNVIDKGMDTSRQSFMQFKWLMWLLGPSVLLAAAMAPTLWLPLSFVFSGANIASLLSLVGLDCIFIIGATLFLLMADACARSKSQAPDSYRFLNIIASIRGFGFPLIMFLVSHTRFLQPQLPFISFAVLLGPYLLLVSIQMLTEMLTWHWESPVWPVTPIVYEAYRVLQLMRALKLGAEIGAPVWMMLTIRGMVTWWVLILGIQLMRVAVYTAQDRQQS</sequence>
<organism evidence="2 3">
    <name type="scientific">Tetracentron sinense</name>
    <name type="common">Spur-leaf</name>
    <dbReference type="NCBI Taxonomy" id="13715"/>
    <lineage>
        <taxon>Eukaryota</taxon>
        <taxon>Viridiplantae</taxon>
        <taxon>Streptophyta</taxon>
        <taxon>Embryophyta</taxon>
        <taxon>Tracheophyta</taxon>
        <taxon>Spermatophyta</taxon>
        <taxon>Magnoliopsida</taxon>
        <taxon>Trochodendrales</taxon>
        <taxon>Trochodendraceae</taxon>
        <taxon>Tetracentron</taxon>
    </lineage>
</organism>
<proteinExistence type="predicted"/>
<dbReference type="PANTHER" id="PTHR33918">
    <property type="entry name" value="OS01G0704200 PROTEIN"/>
    <property type="match status" value="1"/>
</dbReference>
<protein>
    <submittedName>
        <fullName evidence="2">Uncharacterized protein</fullName>
    </submittedName>
</protein>
<comment type="caution">
    <text evidence="2">The sequence shown here is derived from an EMBL/GenBank/DDBJ whole genome shotgun (WGS) entry which is preliminary data.</text>
</comment>
<name>A0A834ZT52_TETSI</name>
<feature type="transmembrane region" description="Helical" evidence="1">
    <location>
        <begin position="339"/>
        <end position="358"/>
    </location>
</feature>
<keyword evidence="1" id="KW-0472">Membrane</keyword>
<keyword evidence="1" id="KW-1133">Transmembrane helix</keyword>
<reference evidence="2 3" key="1">
    <citation type="submission" date="2020-04" db="EMBL/GenBank/DDBJ databases">
        <title>Plant Genome Project.</title>
        <authorList>
            <person name="Zhang R.-G."/>
        </authorList>
    </citation>
    <scope>NUCLEOTIDE SEQUENCE [LARGE SCALE GENOMIC DNA]</scope>
    <source>
        <strain evidence="2">YNK0</strain>
        <tissue evidence="2">Leaf</tissue>
    </source>
</reference>
<evidence type="ECO:0000313" key="3">
    <source>
        <dbReference type="Proteomes" id="UP000655225"/>
    </source>
</evidence>
<evidence type="ECO:0000313" key="2">
    <source>
        <dbReference type="EMBL" id="KAF8412991.1"/>
    </source>
</evidence>
<dbReference type="Proteomes" id="UP000655225">
    <property type="component" value="Unassembled WGS sequence"/>
</dbReference>
<dbReference type="PANTHER" id="PTHR33918:SF3">
    <property type="entry name" value="CYTOCHROME P450 FAMILY PROTEIN"/>
    <property type="match status" value="1"/>
</dbReference>